<evidence type="ECO:0000256" key="3">
    <source>
        <dbReference type="ARBA" id="ARBA00012367"/>
    </source>
</evidence>
<evidence type="ECO:0000256" key="5">
    <source>
        <dbReference type="ARBA" id="ARBA00022741"/>
    </source>
</evidence>
<dbReference type="PANTHER" id="PTHR12561:SF3">
    <property type="entry name" value="LIPOYLTRANSFERASE 1, MITOCHONDRIAL"/>
    <property type="match status" value="1"/>
</dbReference>
<name>A0AA43XLE0_9CLOT</name>
<dbReference type="InterPro" id="IPR019491">
    <property type="entry name" value="Lipoate_protein_ligase_C"/>
</dbReference>
<dbReference type="Gene3D" id="3.30.390.50">
    <property type="entry name" value="CO dehydrogenase flavoprotein, C-terminal domain"/>
    <property type="match status" value="1"/>
</dbReference>
<dbReference type="Gene3D" id="3.30.930.10">
    <property type="entry name" value="Bira Bifunctional Protein, Domain 2"/>
    <property type="match status" value="1"/>
</dbReference>
<reference evidence="9 10" key="1">
    <citation type="submission" date="2019-04" db="EMBL/GenBank/DDBJ databases">
        <title>Isachenkonia alkalipeptolytica gen. nov. sp. nov. a new anaerobic, alkiliphilic organothrophic bacterium capable to reduce synthesized ferrihydrite isolated from a soda lake.</title>
        <authorList>
            <person name="Toshchakov S.V."/>
            <person name="Zavarzina D.G."/>
            <person name="Zhilina T.N."/>
            <person name="Kostrikina N.A."/>
            <person name="Kublanov I.V."/>
        </authorList>
    </citation>
    <scope>NUCLEOTIDE SEQUENCE [LARGE SCALE GENOMIC DNA]</scope>
    <source>
        <strain evidence="9 10">Z-1701</strain>
    </source>
</reference>
<evidence type="ECO:0000256" key="6">
    <source>
        <dbReference type="ARBA" id="ARBA00022840"/>
    </source>
</evidence>
<dbReference type="CDD" id="cd16443">
    <property type="entry name" value="LplA"/>
    <property type="match status" value="1"/>
</dbReference>
<dbReference type="PANTHER" id="PTHR12561">
    <property type="entry name" value="LIPOATE-PROTEIN LIGASE"/>
    <property type="match status" value="1"/>
</dbReference>
<dbReference type="InterPro" id="IPR045864">
    <property type="entry name" value="aa-tRNA-synth_II/BPL/LPL"/>
</dbReference>
<evidence type="ECO:0000256" key="1">
    <source>
        <dbReference type="ARBA" id="ARBA00005085"/>
    </source>
</evidence>
<dbReference type="SUPFAM" id="SSF82649">
    <property type="entry name" value="SufE/NifU"/>
    <property type="match status" value="1"/>
</dbReference>
<feature type="domain" description="BPL/LPL catalytic" evidence="8">
    <location>
        <begin position="30"/>
        <end position="213"/>
    </location>
</feature>
<dbReference type="SUPFAM" id="SSF55681">
    <property type="entry name" value="Class II aaRS and biotin synthetases"/>
    <property type="match status" value="1"/>
</dbReference>
<evidence type="ECO:0000256" key="4">
    <source>
        <dbReference type="ARBA" id="ARBA00022598"/>
    </source>
</evidence>
<keyword evidence="10" id="KW-1185">Reference proteome</keyword>
<sequence length="328" mass="37388">MPEHTKIVRSKLYEGPVNLALEEYLLRNCDENTVILYLWQNNKTIVIGRHQNPYKECDVKKMEAEGVNLVRRKSGGGAVYQDLGNLNFTFISGRDHHDITRQYKVILKALESYGIYGEISGRNDLTVDGQKFSGNAFMNHKEVQCHHGTLLLDVDLKALPKYLTPSQLKIKARGVDSVKSRVVNLRSLNEKITTEDLSSKIIDAFKEEYSYTGEIEEIGPENVEEEVLGEAKAYEEWTWNYGKAPSFDLTLEEKYPWGVFEMDLSTKNGRIQEAAINTDCILKEDFIPLTKDLVGTPLAAKDMEEVLQNSLQNPEIIRDLQSLVREKL</sequence>
<dbReference type="GO" id="GO:0005737">
    <property type="term" value="C:cytoplasm"/>
    <property type="evidence" value="ECO:0007669"/>
    <property type="project" value="TreeGrafter"/>
</dbReference>
<dbReference type="GO" id="GO:0016979">
    <property type="term" value="F:lipoate-protein ligase activity"/>
    <property type="evidence" value="ECO:0007669"/>
    <property type="project" value="UniProtKB-EC"/>
</dbReference>
<gene>
    <name evidence="9" type="ORF">ISALK_10075</name>
</gene>
<comment type="caution">
    <text evidence="9">The sequence shown here is derived from an EMBL/GenBank/DDBJ whole genome shotgun (WGS) entry which is preliminary data.</text>
</comment>
<dbReference type="EC" id="6.3.1.20" evidence="3"/>
<dbReference type="InterPro" id="IPR004562">
    <property type="entry name" value="LipoylTrfase_LipoateP_Ligase"/>
</dbReference>
<dbReference type="PROSITE" id="PS51733">
    <property type="entry name" value="BPL_LPL_CATALYTIC"/>
    <property type="match status" value="1"/>
</dbReference>
<evidence type="ECO:0000256" key="7">
    <source>
        <dbReference type="ARBA" id="ARBA00048037"/>
    </source>
</evidence>
<dbReference type="Pfam" id="PF10437">
    <property type="entry name" value="Lip_prot_lig_C"/>
    <property type="match status" value="1"/>
</dbReference>
<evidence type="ECO:0000313" key="10">
    <source>
        <dbReference type="Proteomes" id="UP000449710"/>
    </source>
</evidence>
<dbReference type="GO" id="GO:0005524">
    <property type="term" value="F:ATP binding"/>
    <property type="evidence" value="ECO:0007669"/>
    <property type="project" value="UniProtKB-KW"/>
</dbReference>
<evidence type="ECO:0000256" key="2">
    <source>
        <dbReference type="ARBA" id="ARBA00005124"/>
    </source>
</evidence>
<evidence type="ECO:0000259" key="8">
    <source>
        <dbReference type="PROSITE" id="PS51733"/>
    </source>
</evidence>
<dbReference type="EMBL" id="SUMG01000012">
    <property type="protein sequence ID" value="NBG88847.1"/>
    <property type="molecule type" value="Genomic_DNA"/>
</dbReference>
<keyword evidence="5" id="KW-0547">Nucleotide-binding</keyword>
<dbReference type="GO" id="GO:0009249">
    <property type="term" value="P:protein lipoylation"/>
    <property type="evidence" value="ECO:0007669"/>
    <property type="project" value="InterPro"/>
</dbReference>
<comment type="catalytic activity">
    <reaction evidence="7">
        <text>L-lysyl-[lipoyl-carrier protein] + (R)-lipoate + ATP = N(6)-[(R)-lipoyl]-L-lysyl-[lipoyl-carrier protein] + AMP + diphosphate + H(+)</text>
        <dbReference type="Rhea" id="RHEA:49288"/>
        <dbReference type="Rhea" id="RHEA-COMP:10500"/>
        <dbReference type="Rhea" id="RHEA-COMP:10502"/>
        <dbReference type="ChEBI" id="CHEBI:15378"/>
        <dbReference type="ChEBI" id="CHEBI:29969"/>
        <dbReference type="ChEBI" id="CHEBI:30616"/>
        <dbReference type="ChEBI" id="CHEBI:33019"/>
        <dbReference type="ChEBI" id="CHEBI:83088"/>
        <dbReference type="ChEBI" id="CHEBI:83099"/>
        <dbReference type="ChEBI" id="CHEBI:456215"/>
        <dbReference type="EC" id="6.3.1.20"/>
    </reaction>
</comment>
<dbReference type="AlphaFoldDB" id="A0AA43XLE0"/>
<keyword evidence="6" id="KW-0067">ATP-binding</keyword>
<dbReference type="NCBIfam" id="TIGR00545">
    <property type="entry name" value="lipoyltrans"/>
    <property type="match status" value="1"/>
</dbReference>
<dbReference type="Pfam" id="PF21948">
    <property type="entry name" value="LplA-B_cat"/>
    <property type="match status" value="1"/>
</dbReference>
<dbReference type="RefSeq" id="WP_160721892.1">
    <property type="nucleotide sequence ID" value="NZ_SUMG01000012.1"/>
</dbReference>
<keyword evidence="4 9" id="KW-0436">Ligase</keyword>
<dbReference type="InterPro" id="IPR004143">
    <property type="entry name" value="BPL_LPL_catalytic"/>
</dbReference>
<proteinExistence type="predicted"/>
<comment type="pathway">
    <text evidence="2">Protein modification; protein lipoylation via exogenous pathway; protein N(6)-(lipoyl)lysine from lipoate: step 1/2.</text>
</comment>
<organism evidence="9 10">
    <name type="scientific">Isachenkonia alkalipeptolytica</name>
    <dbReference type="NCBI Taxonomy" id="2565777"/>
    <lineage>
        <taxon>Bacteria</taxon>
        <taxon>Bacillati</taxon>
        <taxon>Bacillota</taxon>
        <taxon>Clostridia</taxon>
        <taxon>Eubacteriales</taxon>
        <taxon>Clostridiaceae</taxon>
        <taxon>Isachenkonia</taxon>
    </lineage>
</organism>
<protein>
    <recommendedName>
        <fullName evidence="3">lipoate--protein ligase</fullName>
        <ecNumber evidence="3">6.3.1.20</ecNumber>
    </recommendedName>
</protein>
<dbReference type="GO" id="GO:0017118">
    <property type="term" value="F:lipoyltransferase activity"/>
    <property type="evidence" value="ECO:0007669"/>
    <property type="project" value="TreeGrafter"/>
</dbReference>
<comment type="pathway">
    <text evidence="1">Protein modification; protein lipoylation via exogenous pathway; protein N(6)-(lipoyl)lysine from lipoate: step 2/2.</text>
</comment>
<evidence type="ECO:0000313" key="9">
    <source>
        <dbReference type="EMBL" id="NBG88847.1"/>
    </source>
</evidence>
<accession>A0AA43XLE0</accession>
<dbReference type="Proteomes" id="UP000449710">
    <property type="component" value="Unassembled WGS sequence"/>
</dbReference>